<protein>
    <recommendedName>
        <fullName evidence="4">MARVEL domain-containing protein</fullName>
    </recommendedName>
</protein>
<dbReference type="PANTHER" id="PTHR28165">
    <property type="entry name" value="NON-CLASSICAL EXPORT PROTEIN 2-RELATED"/>
    <property type="match status" value="1"/>
</dbReference>
<feature type="transmembrane region" description="Helical" evidence="1">
    <location>
        <begin position="44"/>
        <end position="65"/>
    </location>
</feature>
<keyword evidence="1" id="KW-0812">Transmembrane</keyword>
<sequence>MLRQALTAREKDLAIERAANFLLFRRVSVDGEDTITLGGSESTFLLLMLFSATVYCIWYIGAQVFQWPMMHTLRAGILLDIVFASLLLLSGIMFTMSNYNQNCDYYEEFLRCHAMSMAGILTFILSGTFVLSCFLFIVRNLRKNDGSDEKSGIQGGDAICIPYEEHITPAMGIGKTQSIATPTSHQLRGNQYIETRV</sequence>
<dbReference type="PANTHER" id="PTHR28165:SF1">
    <property type="entry name" value="NON-CLASSICAL EXPORT PROTEIN 2-RELATED"/>
    <property type="match status" value="1"/>
</dbReference>
<dbReference type="InterPro" id="IPR052649">
    <property type="entry name" value="NCE102-like"/>
</dbReference>
<dbReference type="InParanoid" id="A0A024GSU6"/>
<comment type="caution">
    <text evidence="2">The sequence shown here is derived from an EMBL/GenBank/DDBJ whole genome shotgun (WGS) entry which is preliminary data.</text>
</comment>
<evidence type="ECO:0000313" key="2">
    <source>
        <dbReference type="EMBL" id="CCI49861.1"/>
    </source>
</evidence>
<dbReference type="AlphaFoldDB" id="A0A024GSU6"/>
<dbReference type="Proteomes" id="UP000053237">
    <property type="component" value="Unassembled WGS sequence"/>
</dbReference>
<keyword evidence="1" id="KW-1133">Transmembrane helix</keyword>
<gene>
    <name evidence="2" type="ORF">BN9_113250</name>
</gene>
<keyword evidence="3" id="KW-1185">Reference proteome</keyword>
<organism evidence="2 3">
    <name type="scientific">Albugo candida</name>
    <dbReference type="NCBI Taxonomy" id="65357"/>
    <lineage>
        <taxon>Eukaryota</taxon>
        <taxon>Sar</taxon>
        <taxon>Stramenopiles</taxon>
        <taxon>Oomycota</taxon>
        <taxon>Peronosporomycetes</taxon>
        <taxon>Albuginales</taxon>
        <taxon>Albuginaceae</taxon>
        <taxon>Albugo</taxon>
    </lineage>
</organism>
<feature type="transmembrane region" description="Helical" evidence="1">
    <location>
        <begin position="77"/>
        <end position="96"/>
    </location>
</feature>
<evidence type="ECO:0000313" key="3">
    <source>
        <dbReference type="Proteomes" id="UP000053237"/>
    </source>
</evidence>
<proteinExistence type="predicted"/>
<feature type="transmembrane region" description="Helical" evidence="1">
    <location>
        <begin position="116"/>
        <end position="138"/>
    </location>
</feature>
<accession>A0A024GSU6</accession>
<evidence type="ECO:0000256" key="1">
    <source>
        <dbReference type="SAM" id="Phobius"/>
    </source>
</evidence>
<keyword evidence="1" id="KW-0472">Membrane</keyword>
<name>A0A024GSU6_9STRA</name>
<dbReference type="EMBL" id="CAIX01000353">
    <property type="protein sequence ID" value="CCI49861.1"/>
    <property type="molecule type" value="Genomic_DNA"/>
</dbReference>
<evidence type="ECO:0008006" key="4">
    <source>
        <dbReference type="Google" id="ProtNLM"/>
    </source>
</evidence>
<reference evidence="2 3" key="1">
    <citation type="submission" date="2012-05" db="EMBL/GenBank/DDBJ databases">
        <title>Recombination and specialization in a pathogen metapopulation.</title>
        <authorList>
            <person name="Gardiner A."/>
            <person name="Kemen E."/>
            <person name="Schultz-Larsen T."/>
            <person name="MacLean D."/>
            <person name="Van Oosterhout C."/>
            <person name="Jones J.D.G."/>
        </authorList>
    </citation>
    <scope>NUCLEOTIDE SEQUENCE [LARGE SCALE GENOMIC DNA]</scope>
    <source>
        <strain evidence="2 3">Ac Nc2</strain>
    </source>
</reference>